<sequence>MRRAMLYGGGASIAPDLTQLWTQGTQAQKDLDTRWSPARIPALEASSQPGFILARDTKADLACPYANEQIKICRLPQPASEAQLR</sequence>
<keyword evidence="2" id="KW-1185">Reference proteome</keyword>
<dbReference type="KEGG" id="orp:MOP44_14025"/>
<dbReference type="Proteomes" id="UP001059380">
    <property type="component" value="Chromosome"/>
</dbReference>
<reference evidence="1" key="1">
    <citation type="submission" date="2021-04" db="EMBL/GenBank/DDBJ databases">
        <title>Phylogenetic analysis of Acidobacteriaceae.</title>
        <authorList>
            <person name="Qiu L."/>
            <person name="Zhang Q."/>
        </authorList>
    </citation>
    <scope>NUCLEOTIDE SEQUENCE</scope>
    <source>
        <strain evidence="1">DSM 25168</strain>
    </source>
</reference>
<organism evidence="1 2">
    <name type="scientific">Occallatibacter riparius</name>
    <dbReference type="NCBI Taxonomy" id="1002689"/>
    <lineage>
        <taxon>Bacteria</taxon>
        <taxon>Pseudomonadati</taxon>
        <taxon>Acidobacteriota</taxon>
        <taxon>Terriglobia</taxon>
        <taxon>Terriglobales</taxon>
        <taxon>Acidobacteriaceae</taxon>
        <taxon>Occallatibacter</taxon>
    </lineage>
</organism>
<evidence type="ECO:0000313" key="1">
    <source>
        <dbReference type="EMBL" id="UWZ81702.1"/>
    </source>
</evidence>
<dbReference type="AlphaFoldDB" id="A0A9J7BLE0"/>
<accession>A0A9J7BLE0</accession>
<dbReference type="EMBL" id="CP093313">
    <property type="protein sequence ID" value="UWZ81702.1"/>
    <property type="molecule type" value="Genomic_DNA"/>
</dbReference>
<protein>
    <submittedName>
        <fullName evidence="1">Uncharacterized protein</fullName>
    </submittedName>
</protein>
<dbReference type="RefSeq" id="WP_260790556.1">
    <property type="nucleotide sequence ID" value="NZ_CP093313.1"/>
</dbReference>
<evidence type="ECO:0000313" key="2">
    <source>
        <dbReference type="Proteomes" id="UP001059380"/>
    </source>
</evidence>
<proteinExistence type="predicted"/>
<gene>
    <name evidence="1" type="ORF">MOP44_14025</name>
</gene>
<name>A0A9J7BLE0_9BACT</name>